<organism evidence="2 3">
    <name type="scientific">Cryomyces antarcticus</name>
    <dbReference type="NCBI Taxonomy" id="329879"/>
    <lineage>
        <taxon>Eukaryota</taxon>
        <taxon>Fungi</taxon>
        <taxon>Dikarya</taxon>
        <taxon>Ascomycota</taxon>
        <taxon>Pezizomycotina</taxon>
        <taxon>Dothideomycetes</taxon>
        <taxon>Dothideomycetes incertae sedis</taxon>
        <taxon>Cryomyces</taxon>
    </lineage>
</organism>
<dbReference type="InterPro" id="IPR036390">
    <property type="entry name" value="WH_DNA-bd_sf"/>
</dbReference>
<dbReference type="SUPFAM" id="SSF46785">
    <property type="entry name" value="Winged helix' DNA-binding domain"/>
    <property type="match status" value="1"/>
</dbReference>
<dbReference type="InterPro" id="IPR036388">
    <property type="entry name" value="WH-like_DNA-bd_sf"/>
</dbReference>
<dbReference type="Gene3D" id="1.10.10.10">
    <property type="entry name" value="Winged helix-like DNA-binding domain superfamily/Winged helix DNA-binding domain"/>
    <property type="match status" value="1"/>
</dbReference>
<evidence type="ECO:0000313" key="2">
    <source>
        <dbReference type="EMBL" id="KAK5188389.1"/>
    </source>
</evidence>
<feature type="domain" description="Anaphase-promoting complex subunit 2 C-terminal" evidence="1">
    <location>
        <begin position="59"/>
        <end position="116"/>
    </location>
</feature>
<evidence type="ECO:0000313" key="3">
    <source>
        <dbReference type="Proteomes" id="UP001357485"/>
    </source>
</evidence>
<dbReference type="SMART" id="SM01013">
    <property type="entry name" value="APC2"/>
    <property type="match status" value="1"/>
</dbReference>
<dbReference type="InterPro" id="IPR014786">
    <property type="entry name" value="ANAPC2_C"/>
</dbReference>
<reference evidence="2 3" key="1">
    <citation type="submission" date="2023-08" db="EMBL/GenBank/DDBJ databases">
        <title>Black Yeasts Isolated from many extreme environments.</title>
        <authorList>
            <person name="Coleine C."/>
            <person name="Stajich J.E."/>
            <person name="Selbmann L."/>
        </authorList>
    </citation>
    <scope>NUCLEOTIDE SEQUENCE [LARGE SCALE GENOMIC DNA]</scope>
    <source>
        <strain evidence="2 3">CCFEE 536</strain>
    </source>
</reference>
<dbReference type="PANTHER" id="PTHR45957">
    <property type="entry name" value="ANAPHASE-PROMOTING COMPLEX SUBUNIT 2"/>
    <property type="match status" value="1"/>
</dbReference>
<dbReference type="Proteomes" id="UP001357485">
    <property type="component" value="Unassembled WGS sequence"/>
</dbReference>
<accession>A0ABR0LKI9</accession>
<name>A0ABR0LKI9_9PEZI</name>
<gene>
    <name evidence="2" type="ORF">LTR16_008360</name>
</gene>
<dbReference type="EMBL" id="JAVRRA010018381">
    <property type="protein sequence ID" value="KAK5188389.1"/>
    <property type="molecule type" value="Genomic_DNA"/>
</dbReference>
<evidence type="ECO:0000259" key="1">
    <source>
        <dbReference type="SMART" id="SM01013"/>
    </source>
</evidence>
<dbReference type="InterPro" id="IPR044554">
    <property type="entry name" value="ANAPC2"/>
</dbReference>
<sequence length="119" mass="12677">MVLKETATDAYTVLETLSSKTTEKEAAAAAEAAEQSAGVSAIKTHDDLLEQNKELYEQMILSMLTNGGIMDGKKVTMMLKFVVPGGFPFGEDEVGTLMRGMVEAEKLDVVGGGFAVRKG</sequence>
<dbReference type="PANTHER" id="PTHR45957:SF1">
    <property type="entry name" value="ANAPHASE-PROMOTING COMPLEX SUBUNIT 2"/>
    <property type="match status" value="1"/>
</dbReference>
<comment type="caution">
    <text evidence="2">The sequence shown here is derived from an EMBL/GenBank/DDBJ whole genome shotgun (WGS) entry which is preliminary data.</text>
</comment>
<keyword evidence="3" id="KW-1185">Reference proteome</keyword>
<proteinExistence type="predicted"/>
<dbReference type="Pfam" id="PF08672">
    <property type="entry name" value="ANAPC2"/>
    <property type="match status" value="1"/>
</dbReference>
<protein>
    <recommendedName>
        <fullName evidence="1">Anaphase-promoting complex subunit 2 C-terminal domain-containing protein</fullName>
    </recommendedName>
</protein>